<evidence type="ECO:0000313" key="14">
    <source>
        <dbReference type="Proteomes" id="UP001611415"/>
    </source>
</evidence>
<name>A0ABW7X373_9NOCA</name>
<evidence type="ECO:0000256" key="4">
    <source>
        <dbReference type="ARBA" id="ARBA00022598"/>
    </source>
</evidence>
<comment type="caution">
    <text evidence="13">The sequence shown here is derived from an EMBL/GenBank/DDBJ whole genome shotgun (WGS) entry which is preliminary data.</text>
</comment>
<accession>A0ABW7X373</accession>
<evidence type="ECO:0000256" key="6">
    <source>
        <dbReference type="ARBA" id="ARBA00022840"/>
    </source>
</evidence>
<comment type="similarity">
    <text evidence="1 11">Belongs to the GatB/GatE family. GatB subfamily.</text>
</comment>
<dbReference type="NCBIfam" id="NF004012">
    <property type="entry name" value="PRK05477.1-2"/>
    <property type="match status" value="1"/>
</dbReference>
<comment type="function">
    <text evidence="8 11">Allows the formation of correctly charged Asn-tRNA(Asn) or Gln-tRNA(Gln) through the transamidation of misacylated Asp-tRNA(Asn) or Glu-tRNA(Gln) in organisms which lack either or both of asparaginyl-tRNA or glutaminyl-tRNA synthetases. The reaction takes place in the presence of glutamine and ATP through an activated phospho-Asp-tRNA(Asn) or phospho-Glu-tRNA(Gln).</text>
</comment>
<evidence type="ECO:0000256" key="1">
    <source>
        <dbReference type="ARBA" id="ARBA00005306"/>
    </source>
</evidence>
<reference evidence="13 14" key="1">
    <citation type="submission" date="2024-10" db="EMBL/GenBank/DDBJ databases">
        <title>The Natural Products Discovery Center: Release of the First 8490 Sequenced Strains for Exploring Actinobacteria Biosynthetic Diversity.</title>
        <authorList>
            <person name="Kalkreuter E."/>
            <person name="Kautsar S.A."/>
            <person name="Yang D."/>
            <person name="Bader C.D."/>
            <person name="Teijaro C.N."/>
            <person name="Fluegel L."/>
            <person name="Davis C.M."/>
            <person name="Simpson J.R."/>
            <person name="Lauterbach L."/>
            <person name="Steele A.D."/>
            <person name="Gui C."/>
            <person name="Meng S."/>
            <person name="Li G."/>
            <person name="Viehrig K."/>
            <person name="Ye F."/>
            <person name="Su P."/>
            <person name="Kiefer A.F."/>
            <person name="Nichols A."/>
            <person name="Cepeda A.J."/>
            <person name="Yan W."/>
            <person name="Fan B."/>
            <person name="Jiang Y."/>
            <person name="Adhikari A."/>
            <person name="Zheng C.-J."/>
            <person name="Schuster L."/>
            <person name="Cowan T.M."/>
            <person name="Smanski M.J."/>
            <person name="Chevrette M.G."/>
            <person name="De Carvalho L.P.S."/>
            <person name="Shen B."/>
        </authorList>
    </citation>
    <scope>NUCLEOTIDE SEQUENCE [LARGE SCALE GENOMIC DNA]</scope>
    <source>
        <strain evidence="13 14">NPDC019275</strain>
    </source>
</reference>
<feature type="domain" description="Asn/Gln amidotransferase" evidence="12">
    <location>
        <begin position="353"/>
        <end position="500"/>
    </location>
</feature>
<evidence type="ECO:0000256" key="11">
    <source>
        <dbReference type="HAMAP-Rule" id="MF_00121"/>
    </source>
</evidence>
<evidence type="ECO:0000256" key="8">
    <source>
        <dbReference type="ARBA" id="ARBA00024799"/>
    </source>
</evidence>
<evidence type="ECO:0000313" key="13">
    <source>
        <dbReference type="EMBL" id="MFI2475565.1"/>
    </source>
</evidence>
<evidence type="ECO:0000256" key="2">
    <source>
        <dbReference type="ARBA" id="ARBA00011123"/>
    </source>
</evidence>
<dbReference type="InterPro" id="IPR014746">
    <property type="entry name" value="Gln_synth/guanido_kin_cat_dom"/>
</dbReference>
<dbReference type="InterPro" id="IPR017959">
    <property type="entry name" value="Asn/Gln-tRNA_amidoTrfase_suB/E"/>
</dbReference>
<dbReference type="NCBIfam" id="TIGR00133">
    <property type="entry name" value="gatB"/>
    <property type="match status" value="1"/>
</dbReference>
<proteinExistence type="inferred from homology"/>
<dbReference type="Pfam" id="PF02934">
    <property type="entry name" value="GatB_N"/>
    <property type="match status" value="1"/>
</dbReference>
<evidence type="ECO:0000256" key="5">
    <source>
        <dbReference type="ARBA" id="ARBA00022741"/>
    </source>
</evidence>
<comment type="subunit">
    <text evidence="2 11">Heterotrimer of A, B and C subunits.</text>
</comment>
<sequence>MSTTTVELMDYSDVIARYEPVLGMEVHVELSTATKMFCGCATEFGAQPNTQVCPVCLGLPGSLPVVNQQAVESAIRIGLALNCSITPWGRFARKNYFYPDQPKNYQISQYDEPIATNGHLDVVLDDGSTFRVEIERAHMEEDTGKSVHVGGATGRIHGASHSLLDYNRAGVPLIEIVTKPITGAGERAPEVARAYVTALRDLLKSLDVSDVKMEQGSLRCDANVSLMPIGATEFGTRTETKNVNSLKSVEVAVRFEMRRQAAVLAEGGSIVQETRHFHETDGSTSPGRRKETAEDYRYFPEPDLEPVVPAAEWIEELRGTIPEYPWLRRARIQADWGWSDEVMRDVVNAGALDAIIATVEAGAPANEARSWWVNYLTEKAKEREVGLEDLPITPAQVAEVTKLVEAKTINSKVAKQVVDFVLAGEGEPAAIVEVKGLGMVSDDSALQSEVEKALAANPDIAEKIRSGKVQAAGKIVGDVMKATRGQADAARVRELVLAACS</sequence>
<keyword evidence="7 11" id="KW-0648">Protein biosynthesis</keyword>
<dbReference type="InterPro" id="IPR004413">
    <property type="entry name" value="GatB"/>
</dbReference>
<comment type="catalytic activity">
    <reaction evidence="9 11">
        <text>L-aspartyl-tRNA(Asn) + L-glutamine + ATP + H2O = L-asparaginyl-tRNA(Asn) + L-glutamate + ADP + phosphate + 2 H(+)</text>
        <dbReference type="Rhea" id="RHEA:14513"/>
        <dbReference type="Rhea" id="RHEA-COMP:9674"/>
        <dbReference type="Rhea" id="RHEA-COMP:9677"/>
        <dbReference type="ChEBI" id="CHEBI:15377"/>
        <dbReference type="ChEBI" id="CHEBI:15378"/>
        <dbReference type="ChEBI" id="CHEBI:29985"/>
        <dbReference type="ChEBI" id="CHEBI:30616"/>
        <dbReference type="ChEBI" id="CHEBI:43474"/>
        <dbReference type="ChEBI" id="CHEBI:58359"/>
        <dbReference type="ChEBI" id="CHEBI:78515"/>
        <dbReference type="ChEBI" id="CHEBI:78516"/>
        <dbReference type="ChEBI" id="CHEBI:456216"/>
    </reaction>
</comment>
<dbReference type="NCBIfam" id="NF004013">
    <property type="entry name" value="PRK05477.1-3"/>
    <property type="match status" value="1"/>
</dbReference>
<keyword evidence="4 11" id="KW-0436">Ligase</keyword>
<evidence type="ECO:0000256" key="9">
    <source>
        <dbReference type="ARBA" id="ARBA00047380"/>
    </source>
</evidence>
<dbReference type="InterPro" id="IPR023168">
    <property type="entry name" value="GatB_Yqey_C_2"/>
</dbReference>
<dbReference type="EMBL" id="JBIRYO010000012">
    <property type="protein sequence ID" value="MFI2475565.1"/>
    <property type="molecule type" value="Genomic_DNA"/>
</dbReference>
<dbReference type="InterPro" id="IPR003789">
    <property type="entry name" value="Asn/Gln_tRNA_amidoTrase-B-like"/>
</dbReference>
<dbReference type="NCBIfam" id="NF004014">
    <property type="entry name" value="PRK05477.1-4"/>
    <property type="match status" value="1"/>
</dbReference>
<evidence type="ECO:0000256" key="3">
    <source>
        <dbReference type="ARBA" id="ARBA00016923"/>
    </source>
</evidence>
<protein>
    <recommendedName>
        <fullName evidence="3 11">Aspartyl/glutamyl-tRNA(Asn/Gln) amidotransferase subunit B</fullName>
        <shortName evidence="11">Asp/Glu-ADT subunit B</shortName>
        <ecNumber evidence="11">6.3.5.-</ecNumber>
    </recommendedName>
</protein>
<comment type="catalytic activity">
    <reaction evidence="10 11">
        <text>L-glutamyl-tRNA(Gln) + L-glutamine + ATP + H2O = L-glutaminyl-tRNA(Gln) + L-glutamate + ADP + phosphate + H(+)</text>
        <dbReference type="Rhea" id="RHEA:17521"/>
        <dbReference type="Rhea" id="RHEA-COMP:9681"/>
        <dbReference type="Rhea" id="RHEA-COMP:9684"/>
        <dbReference type="ChEBI" id="CHEBI:15377"/>
        <dbReference type="ChEBI" id="CHEBI:15378"/>
        <dbReference type="ChEBI" id="CHEBI:29985"/>
        <dbReference type="ChEBI" id="CHEBI:30616"/>
        <dbReference type="ChEBI" id="CHEBI:43474"/>
        <dbReference type="ChEBI" id="CHEBI:58359"/>
        <dbReference type="ChEBI" id="CHEBI:78520"/>
        <dbReference type="ChEBI" id="CHEBI:78521"/>
        <dbReference type="ChEBI" id="CHEBI:456216"/>
    </reaction>
</comment>
<gene>
    <name evidence="11 13" type="primary">gatB</name>
    <name evidence="13" type="ORF">ACH49W_19510</name>
</gene>
<dbReference type="PROSITE" id="PS01234">
    <property type="entry name" value="GATB"/>
    <property type="match status" value="1"/>
</dbReference>
<dbReference type="Proteomes" id="UP001611415">
    <property type="component" value="Unassembled WGS sequence"/>
</dbReference>
<dbReference type="HAMAP" id="MF_00121">
    <property type="entry name" value="GatB"/>
    <property type="match status" value="1"/>
</dbReference>
<dbReference type="PANTHER" id="PTHR11659:SF0">
    <property type="entry name" value="GLUTAMYL-TRNA(GLN) AMIDOTRANSFERASE SUBUNIT B, MITOCHONDRIAL"/>
    <property type="match status" value="1"/>
</dbReference>
<dbReference type="EC" id="6.3.5.-" evidence="11"/>
<dbReference type="Pfam" id="PF02637">
    <property type="entry name" value="GatB_Yqey"/>
    <property type="match status" value="1"/>
</dbReference>
<keyword evidence="14" id="KW-1185">Reference proteome</keyword>
<dbReference type="InterPro" id="IPR017958">
    <property type="entry name" value="Gln-tRNA_amidoTrfase_suB_CS"/>
</dbReference>
<organism evidence="13 14">
    <name type="scientific">Nocardia xishanensis</name>
    <dbReference type="NCBI Taxonomy" id="238964"/>
    <lineage>
        <taxon>Bacteria</taxon>
        <taxon>Bacillati</taxon>
        <taxon>Actinomycetota</taxon>
        <taxon>Actinomycetes</taxon>
        <taxon>Mycobacteriales</taxon>
        <taxon>Nocardiaceae</taxon>
        <taxon>Nocardia</taxon>
    </lineage>
</organism>
<dbReference type="InterPro" id="IPR018027">
    <property type="entry name" value="Asn/Gln_amidotransferase"/>
</dbReference>
<dbReference type="PANTHER" id="PTHR11659">
    <property type="entry name" value="GLUTAMYL-TRNA GLN AMIDOTRANSFERASE SUBUNIT B MITOCHONDRIAL AND PROKARYOTIC PET112-RELATED"/>
    <property type="match status" value="1"/>
</dbReference>
<dbReference type="Gene3D" id="1.10.10.410">
    <property type="match status" value="1"/>
</dbReference>
<dbReference type="SUPFAM" id="SSF89095">
    <property type="entry name" value="GatB/YqeY motif"/>
    <property type="match status" value="1"/>
</dbReference>
<keyword evidence="5 11" id="KW-0547">Nucleotide-binding</keyword>
<dbReference type="SUPFAM" id="SSF55931">
    <property type="entry name" value="Glutamine synthetase/guanido kinase"/>
    <property type="match status" value="1"/>
</dbReference>
<keyword evidence="6 11" id="KW-0067">ATP-binding</keyword>
<dbReference type="InterPro" id="IPR006075">
    <property type="entry name" value="Asn/Gln-tRNA_Trfase_suB/E_cat"/>
</dbReference>
<evidence type="ECO:0000256" key="7">
    <source>
        <dbReference type="ARBA" id="ARBA00022917"/>
    </source>
</evidence>
<dbReference type="RefSeq" id="WP_397093083.1">
    <property type="nucleotide sequence ID" value="NZ_JBIRYO010000012.1"/>
</dbReference>
<evidence type="ECO:0000259" key="12">
    <source>
        <dbReference type="SMART" id="SM00845"/>
    </source>
</evidence>
<dbReference type="SMART" id="SM00845">
    <property type="entry name" value="GatB_Yqey"/>
    <property type="match status" value="1"/>
</dbReference>
<evidence type="ECO:0000256" key="10">
    <source>
        <dbReference type="ARBA" id="ARBA00047913"/>
    </source>
</evidence>